<evidence type="ECO:0000313" key="2">
    <source>
        <dbReference type="Proteomes" id="UP000501690"/>
    </source>
</evidence>
<protein>
    <submittedName>
        <fullName evidence="1">Uncharacterized protein</fullName>
    </submittedName>
</protein>
<dbReference type="Proteomes" id="UP000501690">
    <property type="component" value="Linkage Group LG5"/>
</dbReference>
<name>A0A4D6LVD7_VIGUN</name>
<dbReference type="AlphaFoldDB" id="A0A4D6LVD7"/>
<evidence type="ECO:0000313" key="1">
    <source>
        <dbReference type="EMBL" id="QCD91966.1"/>
    </source>
</evidence>
<proteinExistence type="predicted"/>
<gene>
    <name evidence="1" type="ORF">DEO72_LG5g22</name>
</gene>
<dbReference type="EMBL" id="CP039349">
    <property type="protein sequence ID" value="QCD91966.1"/>
    <property type="molecule type" value="Genomic_DNA"/>
</dbReference>
<sequence length="54" mass="5748">MVPTSSLKAKSAVDNVSQVSAQCLHYCDMANSVDFCIVGALVKDLVMMALMLVV</sequence>
<organism evidence="1 2">
    <name type="scientific">Vigna unguiculata</name>
    <name type="common">Cowpea</name>
    <dbReference type="NCBI Taxonomy" id="3917"/>
    <lineage>
        <taxon>Eukaryota</taxon>
        <taxon>Viridiplantae</taxon>
        <taxon>Streptophyta</taxon>
        <taxon>Embryophyta</taxon>
        <taxon>Tracheophyta</taxon>
        <taxon>Spermatophyta</taxon>
        <taxon>Magnoliopsida</taxon>
        <taxon>eudicotyledons</taxon>
        <taxon>Gunneridae</taxon>
        <taxon>Pentapetalae</taxon>
        <taxon>rosids</taxon>
        <taxon>fabids</taxon>
        <taxon>Fabales</taxon>
        <taxon>Fabaceae</taxon>
        <taxon>Papilionoideae</taxon>
        <taxon>50 kb inversion clade</taxon>
        <taxon>NPAAA clade</taxon>
        <taxon>indigoferoid/millettioid clade</taxon>
        <taxon>Phaseoleae</taxon>
        <taxon>Vigna</taxon>
    </lineage>
</organism>
<accession>A0A4D6LVD7</accession>
<keyword evidence="2" id="KW-1185">Reference proteome</keyword>
<reference evidence="1 2" key="1">
    <citation type="submission" date="2019-04" db="EMBL/GenBank/DDBJ databases">
        <title>An improved genome assembly and genetic linkage map for asparagus bean, Vigna unguiculata ssp. sesquipedialis.</title>
        <authorList>
            <person name="Xia Q."/>
            <person name="Zhang R."/>
            <person name="Dong Y."/>
        </authorList>
    </citation>
    <scope>NUCLEOTIDE SEQUENCE [LARGE SCALE GENOMIC DNA]</scope>
    <source>
        <tissue evidence="1">Leaf</tissue>
    </source>
</reference>